<reference evidence="13 14" key="1">
    <citation type="submission" date="2015-08" db="EMBL/GenBank/DDBJ databases">
        <title>Complete genome sequence of Rufibacter tibetensis strain 1351t, a radiation-resistant bacterium from tibet plateau.</title>
        <authorList>
            <person name="Dai J."/>
        </authorList>
    </citation>
    <scope>NUCLEOTIDE SEQUENCE [LARGE SCALE GENOMIC DNA]</scope>
    <source>
        <strain evidence="13 14">1351</strain>
    </source>
</reference>
<evidence type="ECO:0000256" key="2">
    <source>
        <dbReference type="ARBA" id="ARBA00008598"/>
    </source>
</evidence>
<comment type="similarity">
    <text evidence="2 10">Belongs to the HsdR family.</text>
</comment>
<accession>A0A0P0C5N1</accession>
<dbReference type="PANTHER" id="PTHR30195">
    <property type="entry name" value="TYPE I SITE-SPECIFIC DEOXYRIBONUCLEASE PROTEIN SUBUNIT M AND R"/>
    <property type="match status" value="1"/>
</dbReference>
<dbReference type="STRING" id="512763.DC20_05765"/>
<feature type="coiled-coil region" evidence="11">
    <location>
        <begin position="969"/>
        <end position="996"/>
    </location>
</feature>
<evidence type="ECO:0000313" key="13">
    <source>
        <dbReference type="EMBL" id="ALI98565.1"/>
    </source>
</evidence>
<dbReference type="CDD" id="cd22332">
    <property type="entry name" value="HsdR_N"/>
    <property type="match status" value="1"/>
</dbReference>
<keyword evidence="9 10" id="KW-0238">DNA-binding</keyword>
<evidence type="ECO:0000256" key="11">
    <source>
        <dbReference type="SAM" id="Coils"/>
    </source>
</evidence>
<dbReference type="Pfam" id="PF18766">
    <property type="entry name" value="SWI2_SNF2"/>
    <property type="match status" value="1"/>
</dbReference>
<comment type="function">
    <text evidence="10">Subunit R is required for both nuclease and ATPase activities, but not for modification.</text>
</comment>
<dbReference type="PATRIC" id="fig|512763.3.peg.1276"/>
<dbReference type="Pfam" id="PF22679">
    <property type="entry name" value="T1R_D3-like"/>
    <property type="match status" value="1"/>
</dbReference>
<keyword evidence="8 10" id="KW-0067">ATP-binding</keyword>
<dbReference type="GO" id="GO:0009307">
    <property type="term" value="P:DNA restriction-modification system"/>
    <property type="evidence" value="ECO:0007669"/>
    <property type="project" value="UniProtKB-KW"/>
</dbReference>
<dbReference type="RefSeq" id="WP_062542954.1">
    <property type="nucleotide sequence ID" value="NZ_CP012643.1"/>
</dbReference>
<name>A0A0P0C5N1_9BACT</name>
<dbReference type="InterPro" id="IPR051268">
    <property type="entry name" value="Type-I_R_enzyme_R_subunit"/>
</dbReference>
<evidence type="ECO:0000313" key="14">
    <source>
        <dbReference type="Proteomes" id="UP000061382"/>
    </source>
</evidence>
<keyword evidence="14" id="KW-1185">Reference proteome</keyword>
<organism evidence="13 14">
    <name type="scientific">Rufibacter tibetensis</name>
    <dbReference type="NCBI Taxonomy" id="512763"/>
    <lineage>
        <taxon>Bacteria</taxon>
        <taxon>Pseudomonadati</taxon>
        <taxon>Bacteroidota</taxon>
        <taxon>Cytophagia</taxon>
        <taxon>Cytophagales</taxon>
        <taxon>Hymenobacteraceae</taxon>
        <taxon>Rufibacter</taxon>
    </lineage>
</organism>
<comment type="catalytic activity">
    <reaction evidence="1 10">
        <text>Endonucleolytic cleavage of DNA to give random double-stranded fragments with terminal 5'-phosphates, ATP is simultaneously hydrolyzed.</text>
        <dbReference type="EC" id="3.1.21.3"/>
    </reaction>
</comment>
<dbReference type="InterPro" id="IPR007409">
    <property type="entry name" value="Restrct_endonuc_type1_HsdR_N"/>
</dbReference>
<dbReference type="InterPro" id="IPR004473">
    <property type="entry name" value="Restrct_endonuc_typeI_HsdR"/>
</dbReference>
<dbReference type="PROSITE" id="PS51192">
    <property type="entry name" value="HELICASE_ATP_BIND_1"/>
    <property type="match status" value="1"/>
</dbReference>
<dbReference type="KEGG" id="rti:DC20_05765"/>
<dbReference type="Proteomes" id="UP000061382">
    <property type="component" value="Chromosome"/>
</dbReference>
<dbReference type="Pfam" id="PF11867">
    <property type="entry name" value="T1RH-like_C"/>
    <property type="match status" value="1"/>
</dbReference>
<keyword evidence="7 10" id="KW-0378">Hydrolase</keyword>
<keyword evidence="3" id="KW-0540">Nuclease</keyword>
<dbReference type="InterPro" id="IPR014001">
    <property type="entry name" value="Helicase_ATP-bd"/>
</dbReference>
<keyword evidence="6" id="KW-0255">Endonuclease</keyword>
<gene>
    <name evidence="13" type="ORF">DC20_05765</name>
</gene>
<evidence type="ECO:0000256" key="10">
    <source>
        <dbReference type="RuleBase" id="RU364115"/>
    </source>
</evidence>
<dbReference type="InterPro" id="IPR027417">
    <property type="entry name" value="P-loop_NTPase"/>
</dbReference>
<protein>
    <recommendedName>
        <fullName evidence="10">Type I restriction enzyme endonuclease subunit</fullName>
        <shortName evidence="10">R protein</shortName>
        <ecNumber evidence="10">3.1.21.3</ecNumber>
    </recommendedName>
</protein>
<dbReference type="GO" id="GO:0005524">
    <property type="term" value="F:ATP binding"/>
    <property type="evidence" value="ECO:0007669"/>
    <property type="project" value="UniProtKB-KW"/>
</dbReference>
<dbReference type="GO" id="GO:0003677">
    <property type="term" value="F:DNA binding"/>
    <property type="evidence" value="ECO:0007669"/>
    <property type="project" value="UniProtKB-KW"/>
</dbReference>
<dbReference type="GO" id="GO:0009035">
    <property type="term" value="F:type I site-specific deoxyribonuclease activity"/>
    <property type="evidence" value="ECO:0007669"/>
    <property type="project" value="UniProtKB-EC"/>
</dbReference>
<evidence type="ECO:0000259" key="12">
    <source>
        <dbReference type="PROSITE" id="PS51192"/>
    </source>
</evidence>
<dbReference type="PANTHER" id="PTHR30195:SF15">
    <property type="entry name" value="TYPE I RESTRICTION ENZYME HINDI ENDONUCLEASE SUBUNIT"/>
    <property type="match status" value="1"/>
</dbReference>
<keyword evidence="11" id="KW-0175">Coiled coil</keyword>
<comment type="subunit">
    <text evidence="10">The type I restriction/modification system is composed of three polypeptides R, M and S.</text>
</comment>
<keyword evidence="4 10" id="KW-0547">Nucleotide-binding</keyword>
<dbReference type="InterPro" id="IPR040980">
    <property type="entry name" value="SWI2_SNF2"/>
</dbReference>
<evidence type="ECO:0000256" key="4">
    <source>
        <dbReference type="ARBA" id="ARBA00022741"/>
    </source>
</evidence>
<evidence type="ECO:0000256" key="8">
    <source>
        <dbReference type="ARBA" id="ARBA00022840"/>
    </source>
</evidence>
<dbReference type="SUPFAM" id="SSF52540">
    <property type="entry name" value="P-loop containing nucleoside triphosphate hydrolases"/>
    <property type="match status" value="2"/>
</dbReference>
<dbReference type="EMBL" id="CP012643">
    <property type="protein sequence ID" value="ALI98565.1"/>
    <property type="molecule type" value="Genomic_DNA"/>
</dbReference>
<dbReference type="InterPro" id="IPR055180">
    <property type="entry name" value="HsdR_RecA-like_helicase_dom_2"/>
</dbReference>
<evidence type="ECO:0000256" key="9">
    <source>
        <dbReference type="ARBA" id="ARBA00023125"/>
    </source>
</evidence>
<dbReference type="InterPro" id="IPR021810">
    <property type="entry name" value="T1RH-like_C"/>
</dbReference>
<dbReference type="REBASE" id="128020">
    <property type="entry name" value="Rti1351ORF5750P"/>
</dbReference>
<proteinExistence type="inferred from homology"/>
<sequence>MAFLNESHVEEADIKYFEKHLGYQHINAWKPEKIGRESLKEVVLRDRLTSALTRLNPDLPASCINFAADEFARSRASLTPIMANKEIYELIKKGVPVTYTNQEGKEQAAYAQVINFENPSSKDNEFLVVSQLSIEYLQVENTTRRPDLLLYVNGLPLVMIELKNATEKAKVGYDKNLKDYRRDIPQLFWYNLFVCVSNGIETRVGSFNAGWEHFFTWVKLKDTAVDQNQLTLGEVEAASKKNNNRLSLKLFGEGLCNKDTLLDYFENFVLYHKNKVKILAKNHQYLGVNNAFHSLATASTKEERNGKLGVFWHTQGSGKSYSMIFFSKKVNYKLNGNWSFLIITDRRDLDDQIYRNFVETETVIETKGQKQNYYRPSSREKLQEYLQSNRSYLFTLIHKFSIEKGRTFPKLTDRDNWIVMVDEAHRTQYKGLAENMRIGLPKAQYIAFTGTPLLQNELTKDWFGPYVSEYNFAQSIEDGATVPMFYKKSVPRVEQANENLVGEAAQILEEENLSEEQKKKLEKEYSTLLQVVRRDDRLNEIAKHIVQHFPYRLDAVDENGHRKPMKAMVISIDKFTAVRMYEKVQHYLKEEIKELHKKAKAETDLEKKTRYERAITFMKETRMAAVVSQEGSEKEEEEVFKKAGLEIRKHRRLMDYPSDNGQNIEDYFKDPNNTYRIVFVTAMWLTGFDAPSVSTIYLDKPLQNHTLMQTIARANRVIEGKKNGLVIDYFGVFRNLKKALADYAEGSKGKKEDPDEEFPVREFEILLQILNEAISEAKSYCKDLGADIDSILAVGEKGFREVELFNEYANIILEKDEYRKQLNLFENTISSLYDSAKPEIYDYPEIKKARDVFEYLRKVVDRQIDQDEETERAKRRIDELLDISIVGQGDLVVAHERVIMKTASLIDLSKLNFAKLREQFTEKEYKNIEFTNLREVMDLKMRQMMRQNKMRGGFLERFQKVIDDYNSGSLSIEEAYEELVKQAEDLSEEQTRAAREGMTEGQLEIFDLLSKDKSLTKEEEKKVKLAAQDLLTVLYDAKNKILIQEWHKEKKTQEVVRRKIQEILDLHLPASYERNIFIQKTDVVFQHLYEQAELGYGFAA</sequence>
<dbReference type="Gene3D" id="3.90.1570.50">
    <property type="match status" value="1"/>
</dbReference>
<keyword evidence="5 10" id="KW-0680">Restriction system</keyword>
<evidence type="ECO:0000256" key="6">
    <source>
        <dbReference type="ARBA" id="ARBA00022759"/>
    </source>
</evidence>
<feature type="domain" description="Helicase ATP-binding" evidence="12">
    <location>
        <begin position="300"/>
        <end position="470"/>
    </location>
</feature>
<evidence type="ECO:0000256" key="1">
    <source>
        <dbReference type="ARBA" id="ARBA00000851"/>
    </source>
</evidence>
<dbReference type="NCBIfam" id="TIGR00348">
    <property type="entry name" value="hsdR"/>
    <property type="match status" value="1"/>
</dbReference>
<evidence type="ECO:0000256" key="3">
    <source>
        <dbReference type="ARBA" id="ARBA00022722"/>
    </source>
</evidence>
<evidence type="ECO:0000256" key="7">
    <source>
        <dbReference type="ARBA" id="ARBA00022801"/>
    </source>
</evidence>
<dbReference type="EC" id="3.1.21.3" evidence="10"/>
<dbReference type="OrthoDB" id="9758243at2"/>
<dbReference type="Pfam" id="PF04313">
    <property type="entry name" value="HSDR_N"/>
    <property type="match status" value="1"/>
</dbReference>
<dbReference type="SMART" id="SM00487">
    <property type="entry name" value="DEXDc"/>
    <property type="match status" value="1"/>
</dbReference>
<evidence type="ECO:0000256" key="5">
    <source>
        <dbReference type="ARBA" id="ARBA00022747"/>
    </source>
</evidence>
<dbReference type="AlphaFoldDB" id="A0A0P0C5N1"/>
<dbReference type="Gene3D" id="3.40.50.300">
    <property type="entry name" value="P-loop containing nucleotide triphosphate hydrolases"/>
    <property type="match status" value="2"/>
</dbReference>